<feature type="compositionally biased region" description="Polar residues" evidence="2">
    <location>
        <begin position="45"/>
        <end position="57"/>
    </location>
</feature>
<dbReference type="GO" id="GO:0005737">
    <property type="term" value="C:cytoplasm"/>
    <property type="evidence" value="ECO:0007669"/>
    <property type="project" value="TreeGrafter"/>
</dbReference>
<feature type="region of interest" description="Disordered" evidence="2">
    <location>
        <begin position="561"/>
        <end position="706"/>
    </location>
</feature>
<comment type="similarity">
    <text evidence="1">Belongs to the PIH1 family.</text>
</comment>
<evidence type="ECO:0000256" key="2">
    <source>
        <dbReference type="SAM" id="MobiDB-lite"/>
    </source>
</evidence>
<organism evidence="4 5">
    <name type="scientific">Triparma laevis f. longispina</name>
    <dbReference type="NCBI Taxonomy" id="1714387"/>
    <lineage>
        <taxon>Eukaryota</taxon>
        <taxon>Sar</taxon>
        <taxon>Stramenopiles</taxon>
        <taxon>Ochrophyta</taxon>
        <taxon>Bolidophyceae</taxon>
        <taxon>Parmales</taxon>
        <taxon>Triparmaceae</taxon>
        <taxon>Triparma</taxon>
    </lineage>
</organism>
<evidence type="ECO:0000259" key="3">
    <source>
        <dbReference type="Pfam" id="PF08190"/>
    </source>
</evidence>
<accession>A0A9W7KWC2</accession>
<gene>
    <name evidence="4" type="ORF">TrLO_g5396</name>
</gene>
<dbReference type="InterPro" id="IPR012981">
    <property type="entry name" value="PIH1_N"/>
</dbReference>
<name>A0A9W7KWC2_9STRA</name>
<feature type="region of interest" description="Disordered" evidence="2">
    <location>
        <begin position="1"/>
        <end position="57"/>
    </location>
</feature>
<evidence type="ECO:0000313" key="5">
    <source>
        <dbReference type="Proteomes" id="UP001165122"/>
    </source>
</evidence>
<keyword evidence="5" id="KW-1185">Reference proteome</keyword>
<dbReference type="Pfam" id="PF08190">
    <property type="entry name" value="PIH1"/>
    <property type="match status" value="1"/>
</dbReference>
<dbReference type="AlphaFoldDB" id="A0A9W7KWC2"/>
<evidence type="ECO:0000256" key="1">
    <source>
        <dbReference type="ARBA" id="ARBA00008511"/>
    </source>
</evidence>
<dbReference type="InterPro" id="IPR050734">
    <property type="entry name" value="PIH1/Kintoun_subfamily"/>
</dbReference>
<dbReference type="PANTHER" id="PTHR22997">
    <property type="entry name" value="PIH1 DOMAIN-CONTAINING PROTEIN 1"/>
    <property type="match status" value="1"/>
</dbReference>
<evidence type="ECO:0000313" key="4">
    <source>
        <dbReference type="EMBL" id="GMI14117.1"/>
    </source>
</evidence>
<protein>
    <recommendedName>
        <fullName evidence="3">PIH1 N-terminal domain-containing protein</fullName>
    </recommendedName>
</protein>
<feature type="compositionally biased region" description="Basic and acidic residues" evidence="2">
    <location>
        <begin position="571"/>
        <end position="598"/>
    </location>
</feature>
<comment type="caution">
    <text evidence="4">The sequence shown here is derived from an EMBL/GenBank/DDBJ whole genome shotgun (WGS) entry which is preliminary data.</text>
</comment>
<dbReference type="PANTHER" id="PTHR22997:SF0">
    <property type="entry name" value="PIH1 DOMAIN-CONTAINING PROTEIN 1"/>
    <property type="match status" value="1"/>
</dbReference>
<sequence>MPLIVSTVPRNLQPSFSQRLLSEEVTKKSSGSKNPKKNKGNKKSATSTPTPLSSNAASKLPAGVMESLFSMNLSDVPQEVNTQNPFMQSLSGINKAAGGLGIGQNPNAPASKEQMTLAFDMLAKLEKDDPDAFDEIMTKLETDMKKQAEEQGIDLEEAQKKADDFIKNNPDTPFPGAEKMKQDEIKMPDGRKLGNDGNVKPDQEGALITPTPVFSLKTSDSRTNRKVFINVCTHEKVTEPRNVKRLNKEGEEVEGLSVPVAVSSVRIGGKGGEDAISFDCVVNQFVIDEIGKDASGGYRDFICQLVMQYVEQKSGKKVEEGGMGEGKGLVIDKRYKLPKLKYHAYVDAVTGAVIKPEDLKKAIADKTASAAKQWVREASKGEKGISEVEGKKKEEKAKAGGAAKASVKVPMSNKKVQIMIGVESTDGQTQTLVDHAKSVGEKLELSDLPRPNPDGIDISQLLMEPLLCDAPDSVAGLVVMCPLRRDSGPNSDLDMAAFSASITAPGFIKTTAVLPYPTVWKKAVATYDAGAQMLTVRVPVMVCEVDKDPDVGSRAWGLAQALGGNDDEGVPQERRKGDRGGDGTGKNDKGGLKEDKFHLNMPKGYNQYSGEFQDGDREDDGNDTGELPEDRFHKNDIVSQHILEQQSSERQKKIDKAEEERLERKKKKQEGENGDGDIEYLDVDDFKPGGKYFSGKTGSAEDEPDNADVRLLISDTLSKAANVMKDGTEDITKEGKSKVSLSSNLWTELLD</sequence>
<dbReference type="EMBL" id="BRXW01000208">
    <property type="protein sequence ID" value="GMI14117.1"/>
    <property type="molecule type" value="Genomic_DNA"/>
</dbReference>
<dbReference type="Proteomes" id="UP001165122">
    <property type="component" value="Unassembled WGS sequence"/>
</dbReference>
<feature type="compositionally biased region" description="Acidic residues" evidence="2">
    <location>
        <begin position="616"/>
        <end position="627"/>
    </location>
</feature>
<reference evidence="5" key="1">
    <citation type="journal article" date="2023" name="Commun. Biol.">
        <title>Genome analysis of Parmales, the sister group of diatoms, reveals the evolutionary specialization of diatoms from phago-mixotrophs to photoautotrophs.</title>
        <authorList>
            <person name="Ban H."/>
            <person name="Sato S."/>
            <person name="Yoshikawa S."/>
            <person name="Yamada K."/>
            <person name="Nakamura Y."/>
            <person name="Ichinomiya M."/>
            <person name="Sato N."/>
            <person name="Blanc-Mathieu R."/>
            <person name="Endo H."/>
            <person name="Kuwata A."/>
            <person name="Ogata H."/>
        </authorList>
    </citation>
    <scope>NUCLEOTIDE SEQUENCE [LARGE SCALE GENOMIC DNA]</scope>
    <source>
        <strain evidence="5">NIES 3700</strain>
    </source>
</reference>
<feature type="compositionally biased region" description="Polar residues" evidence="2">
    <location>
        <begin position="8"/>
        <end position="20"/>
    </location>
</feature>
<feature type="domain" description="PIH1 N-terminal" evidence="3">
    <location>
        <begin position="203"/>
        <end position="319"/>
    </location>
</feature>
<dbReference type="OrthoDB" id="1539250at2759"/>
<proteinExistence type="inferred from homology"/>
<feature type="compositionally biased region" description="Acidic residues" evidence="2">
    <location>
        <begin position="672"/>
        <end position="683"/>
    </location>
</feature>
<feature type="compositionally biased region" description="Basic and acidic residues" evidence="2">
    <location>
        <begin position="647"/>
        <end position="663"/>
    </location>
</feature>